<dbReference type="RefSeq" id="WP_051137041.1">
    <property type="nucleotide sequence ID" value="NZ_BAABIH010000009.1"/>
</dbReference>
<proteinExistence type="predicted"/>
<dbReference type="EMBL" id="CP045529">
    <property type="protein sequence ID" value="QFV00042.1"/>
    <property type="molecule type" value="Genomic_DNA"/>
</dbReference>
<dbReference type="Pfam" id="PF01965">
    <property type="entry name" value="DJ-1_PfpI"/>
    <property type="match status" value="1"/>
</dbReference>
<dbReference type="Gene3D" id="3.40.50.880">
    <property type="match status" value="1"/>
</dbReference>
<feature type="domain" description="DJ-1/PfpI" evidence="1">
    <location>
        <begin position="177"/>
        <end position="229"/>
    </location>
</feature>
<dbReference type="KEGG" id="lxl:KDY119_03577"/>
<evidence type="ECO:0000313" key="2">
    <source>
        <dbReference type="EMBL" id="QFV00042.1"/>
    </source>
</evidence>
<dbReference type="GO" id="GO:0005737">
    <property type="term" value="C:cytoplasm"/>
    <property type="evidence" value="ECO:0007669"/>
    <property type="project" value="TreeGrafter"/>
</dbReference>
<dbReference type="AlphaFoldDB" id="A0A5P9QF01"/>
<organism evidence="2 3">
    <name type="scientific">Luteimicrobium xylanilyticum</name>
    <dbReference type="NCBI Taxonomy" id="1133546"/>
    <lineage>
        <taxon>Bacteria</taxon>
        <taxon>Bacillati</taxon>
        <taxon>Actinomycetota</taxon>
        <taxon>Actinomycetes</taxon>
        <taxon>Micrococcales</taxon>
        <taxon>Luteimicrobium</taxon>
    </lineage>
</organism>
<dbReference type="SUPFAM" id="SSF52317">
    <property type="entry name" value="Class I glutamine amidotransferase-like"/>
    <property type="match status" value="1"/>
</dbReference>
<accession>A0A5P9QF01</accession>
<evidence type="ECO:0000259" key="1">
    <source>
        <dbReference type="Pfam" id="PF01965"/>
    </source>
</evidence>
<dbReference type="InterPro" id="IPR050325">
    <property type="entry name" value="Prot/Nucl_acid_deglycase"/>
</dbReference>
<dbReference type="Proteomes" id="UP000326702">
    <property type="component" value="Chromosome"/>
</dbReference>
<sequence length="344" mass="37963">MSNNTGRPRALIVLSSAKRLPLAEPNSHPGISTGFFLVELAAVMAQFEETHDFVLATPDGAVPQLDINGLALNFHGAGSLGPATVRHTIQTDAERLTPDQLRERNPKLVARREAELDLARRQLGRLPVSEPLPKTDREAISIRDEVIASFAGVPERDYYSIRQLVSMHRDPTSAFSLTDFDFVHMPGGHAPMVDFYDNPWMGELLHTLHEAGVPISLICHAPIALTSARYRVLPDGTVRTNENHDFTGAHITTVPRWGERFMLASQYPKVPGERTRLPYYVDVALKDAGYDVNLTLNPTAVKVIWDESREVLTGNGPQAVDAQTARLVELLGQRETTVTTHATS</sequence>
<dbReference type="InterPro" id="IPR029062">
    <property type="entry name" value="Class_I_gatase-like"/>
</dbReference>
<protein>
    <recommendedName>
        <fullName evidence="1">DJ-1/PfpI domain-containing protein</fullName>
    </recommendedName>
</protein>
<dbReference type="OrthoDB" id="9792284at2"/>
<gene>
    <name evidence="2" type="ORF">KDY119_03577</name>
</gene>
<dbReference type="InterPro" id="IPR002818">
    <property type="entry name" value="DJ-1/PfpI"/>
</dbReference>
<evidence type="ECO:0000313" key="3">
    <source>
        <dbReference type="Proteomes" id="UP000326702"/>
    </source>
</evidence>
<dbReference type="PANTHER" id="PTHR48094:SF22">
    <property type="entry name" value="DJ-1_PFPI DOMAIN-CONTAINING PROTEIN"/>
    <property type="match status" value="1"/>
</dbReference>
<keyword evidence="3" id="KW-1185">Reference proteome</keyword>
<name>A0A5P9QF01_9MICO</name>
<dbReference type="GO" id="GO:0019172">
    <property type="term" value="F:glyoxalase III activity"/>
    <property type="evidence" value="ECO:0007669"/>
    <property type="project" value="TreeGrafter"/>
</dbReference>
<reference evidence="2 3" key="1">
    <citation type="submission" date="2019-10" db="EMBL/GenBank/DDBJ databases">
        <title>Genome sequence of Luteimicrobium xylanilyticum HY-24.</title>
        <authorList>
            <person name="Kim D.Y."/>
            <person name="Park H.-Y."/>
        </authorList>
    </citation>
    <scope>NUCLEOTIDE SEQUENCE [LARGE SCALE GENOMIC DNA]</scope>
    <source>
        <strain evidence="2 3">HY-24</strain>
    </source>
</reference>
<dbReference type="PANTHER" id="PTHR48094">
    <property type="entry name" value="PROTEIN/NUCLEIC ACID DEGLYCASE DJ-1-RELATED"/>
    <property type="match status" value="1"/>
</dbReference>
<dbReference type="GO" id="GO:0019243">
    <property type="term" value="P:methylglyoxal catabolic process to D-lactate via S-lactoyl-glutathione"/>
    <property type="evidence" value="ECO:0007669"/>
    <property type="project" value="TreeGrafter"/>
</dbReference>